<dbReference type="Gene3D" id="3.40.50.720">
    <property type="entry name" value="NAD(P)-binding Rossmann-like Domain"/>
    <property type="match status" value="1"/>
</dbReference>
<dbReference type="RefSeq" id="WP_162781777.1">
    <property type="nucleotide sequence ID" value="NZ_KZ845716.1"/>
</dbReference>
<dbReference type="PANTHER" id="PTHR43267:SF1">
    <property type="entry name" value="TRNA THREONYLCARBAMOYLADENOSINE DEHYDRATASE"/>
    <property type="match status" value="1"/>
</dbReference>
<dbReference type="GO" id="GO:0008641">
    <property type="term" value="F:ubiquitin-like modifier activating enzyme activity"/>
    <property type="evidence" value="ECO:0007669"/>
    <property type="project" value="InterPro"/>
</dbReference>
<sequence>MQKYQLKAELYWRLSNKDTLHLYATNANLIRRIDTENPQKLFSFLQFLSEWRTEAEILGYAHLDENDITEIMKYLKQQNYLHLNNSIPDYMSRINSFIACFPTKNLSDYLDKLNTTQVLIIGLGTAGSYQLDLLSKIGIKNFILIDGDKVEEKNLGAQNFFYDDIGKYKASVLKSRYHSKFIHIQAINRQVDSYKQLTRLVDLSKVNYLINCADDSKLCLDILTNLFTEKNDIQLFINGYSILQQISIKICQKNYLEITNQLITSLNNEKDTLNISCNSGSIYNAYFSALSIGKMIADDLFQLSDKNYAIGDFYTNQYRLLTLGKEQFAQ</sequence>
<dbReference type="GO" id="GO:0061504">
    <property type="term" value="P:cyclic threonylcarbamoyladenosine biosynthetic process"/>
    <property type="evidence" value="ECO:0007669"/>
    <property type="project" value="TreeGrafter"/>
</dbReference>
<dbReference type="PANTHER" id="PTHR43267">
    <property type="entry name" value="TRNA THREONYLCARBAMOYLADENOSINE DEHYDRATASE"/>
    <property type="match status" value="1"/>
</dbReference>
<dbReference type="EMBL" id="LEOY01000014">
    <property type="protein sequence ID" value="RBR28640.1"/>
    <property type="molecule type" value="Genomic_DNA"/>
</dbReference>
<name>A0A366SP86_9ENTE</name>
<dbReference type="CDD" id="cd01483">
    <property type="entry name" value="E1_enzyme_family"/>
    <property type="match status" value="1"/>
</dbReference>
<dbReference type="InterPro" id="IPR035985">
    <property type="entry name" value="Ubiquitin-activating_enz"/>
</dbReference>
<reference evidence="2 3" key="1">
    <citation type="submission" date="2015-06" db="EMBL/GenBank/DDBJ databases">
        <title>The Genome Sequence of Enterococcus cecorum 170AEA1.</title>
        <authorList>
            <consortium name="The Broad Institute Genomics Platform"/>
            <consortium name="The Broad Institute Genome Sequencing Center for Infectious Disease"/>
            <person name="Earl A.M."/>
            <person name="Van Tyne D."/>
            <person name="Lebreton F."/>
            <person name="Saavedra J.T."/>
            <person name="Gilmore M.S."/>
            <person name="Manson McGuire A."/>
            <person name="Clock S."/>
            <person name="Crupain M."/>
            <person name="Rangan U."/>
            <person name="Young S."/>
            <person name="Abouelleil A."/>
            <person name="Cao P."/>
            <person name="Chapman S.B."/>
            <person name="Griggs A."/>
            <person name="Priest M."/>
            <person name="Shea T."/>
            <person name="Wortman J."/>
            <person name="Nusbaum C."/>
            <person name="Birren B."/>
        </authorList>
    </citation>
    <scope>NUCLEOTIDE SEQUENCE [LARGE SCALE GENOMIC DNA]</scope>
    <source>
        <strain evidence="2 3">170AEA1</strain>
    </source>
</reference>
<dbReference type="AlphaFoldDB" id="A0A366SP86"/>
<evidence type="ECO:0000259" key="1">
    <source>
        <dbReference type="Pfam" id="PF00899"/>
    </source>
</evidence>
<dbReference type="GO" id="GO:0061503">
    <property type="term" value="F:tRNA threonylcarbamoyladenosine dehydratase"/>
    <property type="evidence" value="ECO:0007669"/>
    <property type="project" value="TreeGrafter"/>
</dbReference>
<organism evidence="2 3">
    <name type="scientific">Enterococcus cecorum</name>
    <dbReference type="NCBI Taxonomy" id="44008"/>
    <lineage>
        <taxon>Bacteria</taxon>
        <taxon>Bacillati</taxon>
        <taxon>Bacillota</taxon>
        <taxon>Bacilli</taxon>
        <taxon>Lactobacillales</taxon>
        <taxon>Enterococcaceae</taxon>
        <taxon>Enterococcus</taxon>
    </lineage>
</organism>
<comment type="caution">
    <text evidence="2">The sequence shown here is derived from an EMBL/GenBank/DDBJ whole genome shotgun (WGS) entry which is preliminary data.</text>
</comment>
<accession>A0A366SP86</accession>
<dbReference type="SUPFAM" id="SSF69572">
    <property type="entry name" value="Activating enzymes of the ubiquitin-like proteins"/>
    <property type="match status" value="1"/>
</dbReference>
<evidence type="ECO:0000313" key="3">
    <source>
        <dbReference type="Proteomes" id="UP000252800"/>
    </source>
</evidence>
<gene>
    <name evidence="2" type="ORF">EB18_01772</name>
</gene>
<dbReference type="InterPro" id="IPR045886">
    <property type="entry name" value="ThiF/MoeB/HesA"/>
</dbReference>
<dbReference type="Proteomes" id="UP000252800">
    <property type="component" value="Unassembled WGS sequence"/>
</dbReference>
<dbReference type="InterPro" id="IPR000594">
    <property type="entry name" value="ThiF_NAD_FAD-bd"/>
</dbReference>
<protein>
    <recommendedName>
        <fullName evidence="1">THIF-type NAD/FAD binding fold domain-containing protein</fullName>
    </recommendedName>
</protein>
<dbReference type="Pfam" id="PF00899">
    <property type="entry name" value="ThiF"/>
    <property type="match status" value="1"/>
</dbReference>
<proteinExistence type="predicted"/>
<evidence type="ECO:0000313" key="2">
    <source>
        <dbReference type="EMBL" id="RBR28640.1"/>
    </source>
</evidence>
<feature type="domain" description="THIF-type NAD/FAD binding fold" evidence="1">
    <location>
        <begin position="109"/>
        <end position="217"/>
    </location>
</feature>